<dbReference type="Gene3D" id="1.20.1280.50">
    <property type="match status" value="1"/>
</dbReference>
<dbReference type="SUPFAM" id="SSF81383">
    <property type="entry name" value="F-box domain"/>
    <property type="match status" value="1"/>
</dbReference>
<accession>A0A4D6EJ35</accession>
<evidence type="ECO:0000259" key="1">
    <source>
        <dbReference type="PROSITE" id="PS50181"/>
    </source>
</evidence>
<reference evidence="2" key="1">
    <citation type="journal article" date="2019" name="Front. Microbiol.">
        <title>Pandoravirus Celtis Illustrates the Microevolution Processes at Work in the Giant Pandoraviridae Genomes.</title>
        <authorList>
            <person name="Legendre M."/>
            <person name="Alempic J.M."/>
            <person name="Philippe N."/>
            <person name="Lartigue A."/>
            <person name="Jeudy S."/>
            <person name="Poirot O."/>
            <person name="Ta N.T."/>
            <person name="Nin S."/>
            <person name="Coute Y."/>
            <person name="Abergel C."/>
            <person name="Claverie J.M."/>
        </authorList>
    </citation>
    <scope>NUCLEOTIDE SEQUENCE</scope>
</reference>
<dbReference type="PANTHER" id="PTHR23084">
    <property type="entry name" value="PHOSPHATIDYLINOSITOL-4-PHOSPHATE 5-KINASE RELATED"/>
    <property type="match status" value="1"/>
</dbReference>
<dbReference type="SUPFAM" id="SSF82185">
    <property type="entry name" value="Histone H3 K4-specific methyltransferase SET7/9 N-terminal domain"/>
    <property type="match status" value="1"/>
</dbReference>
<sequence>MQTRCTWSDLPDEVVYEIATHCTVVALVALARADHRTRAVCLDDRLWKRLYWRDFQPCRSAPGHETMCLVDIAMTYAGGDILSCVSPWLEDGHTDADHPLGRHQPTPSWEWTSLFAGGLSLCLHHWPPEALVDHRWAYASLLAPKGLFGRFPGTPLRRVGRIRADPSAFGFAYYKSPHEMIYIGDLDDEAKPHGWGTAIIVRGRSTVVHRVSGQWSCGRVDGWASVWSNRSGQPSYFQGHHAKGEPHGRGLLIAQDRIYDGDWQRGQRTGVGVARTPEALTRYGPESDSWHSRGVIYRRDGSVAFVGRFDNGRPCRGGLYDPTGALLYRGGVSERLQITGYGTIYLADGTSISTYVDPADERHNATVRYPNGDSLLCLLPSTSRGPYDPVDATYFSYAPVAGGLGEGVGGPWQVLTTPPDTTGPFGGRVDDKYLPKYDDVIVKLVNDINEHSPRLDAMRALCNFVFWPRSDGTAKRDIVRRRFLDHMATHHGGRWLVCRQIAHASQW</sequence>
<name>A0A4D6EJ35_9VIRU</name>
<dbReference type="Proteomes" id="UP001237152">
    <property type="component" value="Segment"/>
</dbReference>
<organism evidence="2 3">
    <name type="scientific">Pandoravirus celtis</name>
    <dbReference type="NCBI Taxonomy" id="2568002"/>
    <lineage>
        <taxon>Viruses</taxon>
        <taxon>Pandoravirus</taxon>
    </lineage>
</organism>
<evidence type="ECO:0000313" key="3">
    <source>
        <dbReference type="Proteomes" id="UP001237152"/>
    </source>
</evidence>
<dbReference type="PROSITE" id="PS50181">
    <property type="entry name" value="FBOX"/>
    <property type="match status" value="1"/>
</dbReference>
<protein>
    <submittedName>
        <fullName evidence="2">F-box domain containing protein</fullName>
    </submittedName>
</protein>
<dbReference type="PANTHER" id="PTHR23084:SF263">
    <property type="entry name" value="MORN REPEAT-CONTAINING PROTEIN 1"/>
    <property type="match status" value="1"/>
</dbReference>
<dbReference type="InterPro" id="IPR001810">
    <property type="entry name" value="F-box_dom"/>
</dbReference>
<proteinExistence type="predicted"/>
<evidence type="ECO:0000313" key="2">
    <source>
        <dbReference type="EMBL" id="QBZ81508.1"/>
    </source>
</evidence>
<dbReference type="InterPro" id="IPR036047">
    <property type="entry name" value="F-box-like_dom_sf"/>
</dbReference>
<dbReference type="EMBL" id="MK174290">
    <property type="protein sequence ID" value="QBZ81508.1"/>
    <property type="molecule type" value="Genomic_DNA"/>
</dbReference>
<gene>
    <name evidence="2" type="ORF">pclt_cds_922</name>
</gene>
<feature type="domain" description="F-box" evidence="1">
    <location>
        <begin position="4"/>
        <end position="50"/>
    </location>
</feature>